<proteinExistence type="predicted"/>
<evidence type="ECO:0000313" key="1">
    <source>
        <dbReference type="EMBL" id="GAA2132525.1"/>
    </source>
</evidence>
<evidence type="ECO:0008006" key="3">
    <source>
        <dbReference type="Google" id="ProtNLM"/>
    </source>
</evidence>
<dbReference type="EMBL" id="BAAAPF010000145">
    <property type="protein sequence ID" value="GAA2132525.1"/>
    <property type="molecule type" value="Genomic_DNA"/>
</dbReference>
<name>A0ABN2YWI3_9ACTN</name>
<organism evidence="1 2">
    <name type="scientific">Streptomyces synnematoformans</name>
    <dbReference type="NCBI Taxonomy" id="415721"/>
    <lineage>
        <taxon>Bacteria</taxon>
        <taxon>Bacillati</taxon>
        <taxon>Actinomycetota</taxon>
        <taxon>Actinomycetes</taxon>
        <taxon>Kitasatosporales</taxon>
        <taxon>Streptomycetaceae</taxon>
        <taxon>Streptomyces</taxon>
    </lineage>
</organism>
<dbReference type="RefSeq" id="WP_027755203.1">
    <property type="nucleotide sequence ID" value="NZ_BAAAPF010000145.1"/>
</dbReference>
<evidence type="ECO:0000313" key="2">
    <source>
        <dbReference type="Proteomes" id="UP001500443"/>
    </source>
</evidence>
<dbReference type="Proteomes" id="UP001500443">
    <property type="component" value="Unassembled WGS sequence"/>
</dbReference>
<accession>A0ABN2YWI3</accession>
<reference evidence="1 2" key="1">
    <citation type="journal article" date="2019" name="Int. J. Syst. Evol. Microbiol.">
        <title>The Global Catalogue of Microorganisms (GCM) 10K type strain sequencing project: providing services to taxonomists for standard genome sequencing and annotation.</title>
        <authorList>
            <consortium name="The Broad Institute Genomics Platform"/>
            <consortium name="The Broad Institute Genome Sequencing Center for Infectious Disease"/>
            <person name="Wu L."/>
            <person name="Ma J."/>
        </authorList>
    </citation>
    <scope>NUCLEOTIDE SEQUENCE [LARGE SCALE GENOMIC DNA]</scope>
    <source>
        <strain evidence="1 2">JCM 15481</strain>
    </source>
</reference>
<gene>
    <name evidence="1" type="ORF">GCM10009802_40910</name>
</gene>
<comment type="caution">
    <text evidence="1">The sequence shown here is derived from an EMBL/GenBank/DDBJ whole genome shotgun (WGS) entry which is preliminary data.</text>
</comment>
<sequence length="110" mass="12149">MGNDGDRLAIPLSDLDGFGGRLRSIKTRMNRTKATFESYRDDIGDSGVVDKLEDFESGWKDGRGDIDDQLTSLAEMSDTVVREAHKVDLDLEKELKKGTKKEESQVGGGQ</sequence>
<protein>
    <recommendedName>
        <fullName evidence="3">WXG100 family type VII secretion target</fullName>
    </recommendedName>
</protein>
<keyword evidence="2" id="KW-1185">Reference proteome</keyword>